<evidence type="ECO:0000313" key="1">
    <source>
        <dbReference type="EMBL" id="CAH2396317.1"/>
    </source>
</evidence>
<organism evidence="1 2">
    <name type="scientific">Mesorhizobium ventifaucium</name>
    <dbReference type="NCBI Taxonomy" id="666020"/>
    <lineage>
        <taxon>Bacteria</taxon>
        <taxon>Pseudomonadati</taxon>
        <taxon>Pseudomonadota</taxon>
        <taxon>Alphaproteobacteria</taxon>
        <taxon>Hyphomicrobiales</taxon>
        <taxon>Phyllobacteriaceae</taxon>
        <taxon>Mesorhizobium</taxon>
    </lineage>
</organism>
<evidence type="ECO:0000313" key="2">
    <source>
        <dbReference type="Proteomes" id="UP001152604"/>
    </source>
</evidence>
<dbReference type="EMBL" id="CAKXZS010000008">
    <property type="protein sequence ID" value="CAH2396317.1"/>
    <property type="molecule type" value="Genomic_DNA"/>
</dbReference>
<comment type="caution">
    <text evidence="1">The sequence shown here is derived from an EMBL/GenBank/DDBJ whole genome shotgun (WGS) entry which is preliminary data.</text>
</comment>
<dbReference type="Proteomes" id="UP001152604">
    <property type="component" value="Unassembled WGS sequence"/>
</dbReference>
<protein>
    <submittedName>
        <fullName evidence="1">Uncharacterized protein</fullName>
    </submittedName>
</protein>
<name>A0ABM9DIA0_9HYPH</name>
<keyword evidence="2" id="KW-1185">Reference proteome</keyword>
<reference evidence="1" key="1">
    <citation type="submission" date="2022-03" db="EMBL/GenBank/DDBJ databases">
        <authorList>
            <person name="Brunel B."/>
        </authorList>
    </citation>
    <scope>NUCLEOTIDE SEQUENCE</scope>
    <source>
        <strain evidence="1">STM4922sample</strain>
    </source>
</reference>
<gene>
    <name evidence="1" type="ORF">MES4922_160136</name>
</gene>
<proteinExistence type="predicted"/>
<sequence>MFPKSGSRFSEKIMLKQEVTIDTALVSRLVATQLIDDVLADHLRADRRGRHPHSA</sequence>
<accession>A0ABM9DIA0</accession>